<gene>
    <name evidence="2" type="ORF">LOD99_6620</name>
</gene>
<feature type="coiled-coil region" evidence="1">
    <location>
        <begin position="78"/>
        <end position="126"/>
    </location>
</feature>
<proteinExistence type="predicted"/>
<evidence type="ECO:0000256" key="1">
    <source>
        <dbReference type="SAM" id="Coils"/>
    </source>
</evidence>
<dbReference type="Proteomes" id="UP001165289">
    <property type="component" value="Unassembled WGS sequence"/>
</dbReference>
<evidence type="ECO:0000313" key="3">
    <source>
        <dbReference type="Proteomes" id="UP001165289"/>
    </source>
</evidence>
<protein>
    <submittedName>
        <fullName evidence="2">Uncharacterized protein</fullName>
    </submittedName>
</protein>
<comment type="caution">
    <text evidence="2">The sequence shown here is derived from an EMBL/GenBank/DDBJ whole genome shotgun (WGS) entry which is preliminary data.</text>
</comment>
<name>A0AAV7JME4_9METZ</name>
<accession>A0AAV7JME4</accession>
<keyword evidence="3" id="KW-1185">Reference proteome</keyword>
<sequence>MERVTRDKMNEHTEIHCEMKKEPCPYYEFGCKTNSITKRDVQTHQQEYVVSHQQCLYQQMKLSNKQLNIETAGINERADHLKKMCDEQKEQILNLEKEITKNNEDVNKLKTQLENQEKLNKDLQIFVEKQNVEIRYIRTIMKIQMNQELISENIEFFDKFDWEIIHCSNSFDEDRKMESPIFQLYNHNLQSQATFKNRVFSKKIQISIKCLIDKTIPHKNQFCYYKVQLINRIKGNESIVEKGKLDRVITGDYTLITIVRTYLSSLHSRRSLLNSNTINTNTINISILIYLYYNIFPAY</sequence>
<reference evidence="2 3" key="1">
    <citation type="journal article" date="2023" name="BMC Biol.">
        <title>The compact genome of the sponge Oopsacas minuta (Hexactinellida) is lacking key metazoan core genes.</title>
        <authorList>
            <person name="Santini S."/>
            <person name="Schenkelaars Q."/>
            <person name="Jourda C."/>
            <person name="Duchesne M."/>
            <person name="Belahbib H."/>
            <person name="Rocher C."/>
            <person name="Selva M."/>
            <person name="Riesgo A."/>
            <person name="Vervoort M."/>
            <person name="Leys S.P."/>
            <person name="Kodjabachian L."/>
            <person name="Le Bivic A."/>
            <person name="Borchiellini C."/>
            <person name="Claverie J.M."/>
            <person name="Renard E."/>
        </authorList>
    </citation>
    <scope>NUCLEOTIDE SEQUENCE [LARGE SCALE GENOMIC DNA]</scope>
    <source>
        <strain evidence="2">SPO-2</strain>
    </source>
</reference>
<keyword evidence="1" id="KW-0175">Coiled coil</keyword>
<organism evidence="2 3">
    <name type="scientific">Oopsacas minuta</name>
    <dbReference type="NCBI Taxonomy" id="111878"/>
    <lineage>
        <taxon>Eukaryota</taxon>
        <taxon>Metazoa</taxon>
        <taxon>Porifera</taxon>
        <taxon>Hexactinellida</taxon>
        <taxon>Hexasterophora</taxon>
        <taxon>Lyssacinosida</taxon>
        <taxon>Leucopsacidae</taxon>
        <taxon>Oopsacas</taxon>
    </lineage>
</organism>
<dbReference type="AlphaFoldDB" id="A0AAV7JME4"/>
<evidence type="ECO:0000313" key="2">
    <source>
        <dbReference type="EMBL" id="KAI6649616.1"/>
    </source>
</evidence>
<dbReference type="EMBL" id="JAKMXF010000319">
    <property type="protein sequence ID" value="KAI6649616.1"/>
    <property type="molecule type" value="Genomic_DNA"/>
</dbReference>